<dbReference type="STRING" id="1658174.A0A1J9RCJ4"/>
<evidence type="ECO:0000259" key="10">
    <source>
        <dbReference type="PROSITE" id="PS50157"/>
    </source>
</evidence>
<dbReference type="InterPro" id="IPR036236">
    <property type="entry name" value="Znf_C2H2_sf"/>
</dbReference>
<dbReference type="PANTHER" id="PTHR46179:SF13">
    <property type="entry name" value="C2H2-TYPE DOMAIN-CONTAINING PROTEIN"/>
    <property type="match status" value="1"/>
</dbReference>
<reference evidence="11 12" key="1">
    <citation type="submission" date="2015-08" db="EMBL/GenBank/DDBJ databases">
        <title>Emmonsia species relationships and genome sequence.</title>
        <authorList>
            <person name="Cuomo C.A."/>
            <person name="Schwartz I.S."/>
            <person name="Kenyon C."/>
            <person name="De Hoog G.S."/>
            <person name="Govender N.P."/>
            <person name="Botha A."/>
            <person name="Moreno L."/>
            <person name="De Vries M."/>
            <person name="Munoz J.F."/>
            <person name="Stielow J.B."/>
        </authorList>
    </citation>
    <scope>NUCLEOTIDE SEQUENCE [LARGE SCALE GENOMIC DNA]</scope>
    <source>
        <strain evidence="11 12">EI222</strain>
    </source>
</reference>
<keyword evidence="3 8" id="KW-0863">Zinc-finger</keyword>
<dbReference type="AlphaFoldDB" id="A0A1J9RCJ4"/>
<comment type="caution">
    <text evidence="11">The sequence shown here is derived from an EMBL/GenBank/DDBJ whole genome shotgun (WGS) entry which is preliminary data.</text>
</comment>
<evidence type="ECO:0000313" key="12">
    <source>
        <dbReference type="Proteomes" id="UP000242791"/>
    </source>
</evidence>
<gene>
    <name evidence="11" type="ORF">ACJ73_02392</name>
</gene>
<dbReference type="InterPro" id="IPR013087">
    <property type="entry name" value="Znf_C2H2_type"/>
</dbReference>
<protein>
    <recommendedName>
        <fullName evidence="10">C2H2-type domain-containing protein</fullName>
    </recommendedName>
</protein>
<comment type="subcellular location">
    <subcellularLocation>
        <location evidence="1">Nucleus</location>
    </subcellularLocation>
</comment>
<feature type="region of interest" description="Disordered" evidence="9">
    <location>
        <begin position="354"/>
        <end position="373"/>
    </location>
</feature>
<dbReference type="GO" id="GO:0005634">
    <property type="term" value="C:nucleus"/>
    <property type="evidence" value="ECO:0007669"/>
    <property type="project" value="UniProtKB-SubCell"/>
</dbReference>
<evidence type="ECO:0000256" key="7">
    <source>
        <dbReference type="ARBA" id="ARBA00023242"/>
    </source>
</evidence>
<dbReference type="PANTHER" id="PTHR46179">
    <property type="entry name" value="ZINC FINGER PROTEIN"/>
    <property type="match status" value="1"/>
</dbReference>
<dbReference type="SUPFAM" id="SSF57667">
    <property type="entry name" value="beta-beta-alpha zinc fingers"/>
    <property type="match status" value="2"/>
</dbReference>
<accession>A0A1J9RCJ4</accession>
<keyword evidence="2" id="KW-0479">Metal-binding</keyword>
<dbReference type="GO" id="GO:0008270">
    <property type="term" value="F:zinc ion binding"/>
    <property type="evidence" value="ECO:0007669"/>
    <property type="project" value="UniProtKB-KW"/>
</dbReference>
<proteinExistence type="predicted"/>
<evidence type="ECO:0000256" key="6">
    <source>
        <dbReference type="ARBA" id="ARBA00023163"/>
    </source>
</evidence>
<dbReference type="Pfam" id="PF00096">
    <property type="entry name" value="zf-C2H2"/>
    <property type="match status" value="3"/>
</dbReference>
<feature type="domain" description="C2H2-type" evidence="10">
    <location>
        <begin position="335"/>
        <end position="364"/>
    </location>
</feature>
<keyword evidence="4" id="KW-0862">Zinc</keyword>
<evidence type="ECO:0000256" key="9">
    <source>
        <dbReference type="SAM" id="MobiDB-lite"/>
    </source>
</evidence>
<dbReference type="Proteomes" id="UP000242791">
    <property type="component" value="Unassembled WGS sequence"/>
</dbReference>
<evidence type="ECO:0000256" key="8">
    <source>
        <dbReference type="PROSITE-ProRule" id="PRU00042"/>
    </source>
</evidence>
<dbReference type="Gene3D" id="3.30.160.60">
    <property type="entry name" value="Classic Zinc Finger"/>
    <property type="match status" value="3"/>
</dbReference>
<dbReference type="GO" id="GO:0006357">
    <property type="term" value="P:regulation of transcription by RNA polymerase II"/>
    <property type="evidence" value="ECO:0007669"/>
    <property type="project" value="TreeGrafter"/>
</dbReference>
<dbReference type="EMBL" id="LGTZ01000253">
    <property type="protein sequence ID" value="OJD26239.1"/>
    <property type="molecule type" value="Genomic_DNA"/>
</dbReference>
<dbReference type="InterPro" id="IPR051061">
    <property type="entry name" value="Zinc_finger_trans_reg"/>
</dbReference>
<evidence type="ECO:0000256" key="2">
    <source>
        <dbReference type="ARBA" id="ARBA00022723"/>
    </source>
</evidence>
<evidence type="ECO:0000256" key="5">
    <source>
        <dbReference type="ARBA" id="ARBA00023015"/>
    </source>
</evidence>
<name>A0A1J9RCJ4_9EURO</name>
<keyword evidence="12" id="KW-1185">Reference proteome</keyword>
<dbReference type="VEuPathDB" id="FungiDB:ACJ73_02392"/>
<organism evidence="11 12">
    <name type="scientific">Blastomyces percursus</name>
    <dbReference type="NCBI Taxonomy" id="1658174"/>
    <lineage>
        <taxon>Eukaryota</taxon>
        <taxon>Fungi</taxon>
        <taxon>Dikarya</taxon>
        <taxon>Ascomycota</taxon>
        <taxon>Pezizomycotina</taxon>
        <taxon>Eurotiomycetes</taxon>
        <taxon>Eurotiomycetidae</taxon>
        <taxon>Onygenales</taxon>
        <taxon>Ajellomycetaceae</taxon>
        <taxon>Blastomyces</taxon>
    </lineage>
</organism>
<dbReference type="SMART" id="SM00355">
    <property type="entry name" value="ZnF_C2H2"/>
    <property type="match status" value="3"/>
</dbReference>
<evidence type="ECO:0000256" key="4">
    <source>
        <dbReference type="ARBA" id="ARBA00022833"/>
    </source>
</evidence>
<dbReference type="PROSITE" id="PS50157">
    <property type="entry name" value="ZINC_FINGER_C2H2_2"/>
    <property type="match status" value="3"/>
</dbReference>
<keyword evidence="5" id="KW-0805">Transcription regulation</keyword>
<sequence length="425" mass="48008">MDLASKSHATLSPHLCSTSGQAMVVNVSSPYPTFPQSRAHTGILPAHSPVATGLGIFGTTHVSMCSPSQSLLQPSQAWQRGCSPNNAFSSMGAMSDLPSFEESHLVLQGAQQHSGVSMVYSSPTHRGMASNTMIQRYATPYNNDFHYQPVPTTRQERQSTINQQRQRQVECSMPQDLGQNNSVLLFALDNNVENQRVENNSIERPAINNRIPRAPLRSSRSHAAASQDDQVKVQSGGIRKQSRRKTNGPEGKFMCEKCGRHFTRNSNCKSHMKTHDPNRKLPFKCTAPECTKKFGRKTDLTRHVDSVRIFQLTQLLVVTYKIDIFFQVHKKLRQYGCDQCGHRFARQDTLRRHREDGCRRQNRQAQRSLKNPLTVPEPVQSYQAPFIVYPDQTNTYSKADDQQNLHASFISPYLDNTTDAFQQYL</sequence>
<feature type="domain" description="C2H2-type" evidence="10">
    <location>
        <begin position="283"/>
        <end position="303"/>
    </location>
</feature>
<evidence type="ECO:0000256" key="3">
    <source>
        <dbReference type="ARBA" id="ARBA00022771"/>
    </source>
</evidence>
<evidence type="ECO:0000313" key="11">
    <source>
        <dbReference type="EMBL" id="OJD26239.1"/>
    </source>
</evidence>
<keyword evidence="6" id="KW-0804">Transcription</keyword>
<dbReference type="OrthoDB" id="654211at2759"/>
<feature type="domain" description="C2H2-type" evidence="10">
    <location>
        <begin position="253"/>
        <end position="280"/>
    </location>
</feature>
<evidence type="ECO:0000256" key="1">
    <source>
        <dbReference type="ARBA" id="ARBA00004123"/>
    </source>
</evidence>
<keyword evidence="7" id="KW-0539">Nucleus</keyword>
<feature type="region of interest" description="Disordered" evidence="9">
    <location>
        <begin position="214"/>
        <end position="249"/>
    </location>
</feature>
<dbReference type="PROSITE" id="PS00028">
    <property type="entry name" value="ZINC_FINGER_C2H2_1"/>
    <property type="match status" value="1"/>
</dbReference>